<evidence type="ECO:0000313" key="3">
    <source>
        <dbReference type="EMBL" id="KAK0716883.1"/>
    </source>
</evidence>
<dbReference type="RefSeq" id="XP_060295676.1">
    <property type="nucleotide sequence ID" value="XM_060445317.1"/>
</dbReference>
<organism evidence="3 4">
    <name type="scientific">Lasiosphaeria miniovina</name>
    <dbReference type="NCBI Taxonomy" id="1954250"/>
    <lineage>
        <taxon>Eukaryota</taxon>
        <taxon>Fungi</taxon>
        <taxon>Dikarya</taxon>
        <taxon>Ascomycota</taxon>
        <taxon>Pezizomycotina</taxon>
        <taxon>Sordariomycetes</taxon>
        <taxon>Sordariomycetidae</taxon>
        <taxon>Sordariales</taxon>
        <taxon>Lasiosphaeriaceae</taxon>
        <taxon>Lasiosphaeria</taxon>
    </lineage>
</organism>
<feature type="compositionally biased region" description="Basic and acidic residues" evidence="1">
    <location>
        <begin position="344"/>
        <end position="377"/>
    </location>
</feature>
<evidence type="ECO:0000256" key="2">
    <source>
        <dbReference type="SAM" id="Phobius"/>
    </source>
</evidence>
<keyword evidence="4" id="KW-1185">Reference proteome</keyword>
<evidence type="ECO:0000313" key="4">
    <source>
        <dbReference type="Proteomes" id="UP001172101"/>
    </source>
</evidence>
<dbReference type="AlphaFoldDB" id="A0AA40DZ52"/>
<name>A0AA40DZ52_9PEZI</name>
<proteinExistence type="predicted"/>
<reference evidence="3" key="1">
    <citation type="submission" date="2023-06" db="EMBL/GenBank/DDBJ databases">
        <title>Genome-scale phylogeny and comparative genomics of the fungal order Sordariales.</title>
        <authorList>
            <consortium name="Lawrence Berkeley National Laboratory"/>
            <person name="Hensen N."/>
            <person name="Bonometti L."/>
            <person name="Westerberg I."/>
            <person name="Brannstrom I.O."/>
            <person name="Guillou S."/>
            <person name="Cros-Aarteil S."/>
            <person name="Calhoun S."/>
            <person name="Haridas S."/>
            <person name="Kuo A."/>
            <person name="Mondo S."/>
            <person name="Pangilinan J."/>
            <person name="Riley R."/>
            <person name="LaButti K."/>
            <person name="Andreopoulos B."/>
            <person name="Lipzen A."/>
            <person name="Chen C."/>
            <person name="Yanf M."/>
            <person name="Daum C."/>
            <person name="Ng V."/>
            <person name="Clum A."/>
            <person name="Steindorff A."/>
            <person name="Ohm R."/>
            <person name="Martin F."/>
            <person name="Silar P."/>
            <person name="Natvig D."/>
            <person name="Lalanne C."/>
            <person name="Gautier V."/>
            <person name="Ament-velasquez S.L."/>
            <person name="Kruys A."/>
            <person name="Hutchinson M.I."/>
            <person name="Powell A.J."/>
            <person name="Barry K."/>
            <person name="Miller A.N."/>
            <person name="Grigoriev I.V."/>
            <person name="Debuchy R."/>
            <person name="Gladieux P."/>
            <person name="Thoren M.H."/>
            <person name="Johannesson H."/>
        </authorList>
    </citation>
    <scope>NUCLEOTIDE SEQUENCE</scope>
    <source>
        <strain evidence="3">SMH2392-1A</strain>
    </source>
</reference>
<protein>
    <submittedName>
        <fullName evidence="3">Uncharacterized protein</fullName>
    </submittedName>
</protein>
<dbReference type="EMBL" id="JAUIRO010000004">
    <property type="protein sequence ID" value="KAK0716883.1"/>
    <property type="molecule type" value="Genomic_DNA"/>
</dbReference>
<feature type="transmembrane region" description="Helical" evidence="2">
    <location>
        <begin position="122"/>
        <end position="143"/>
    </location>
</feature>
<keyword evidence="2" id="KW-0812">Transmembrane</keyword>
<dbReference type="Proteomes" id="UP001172101">
    <property type="component" value="Unassembled WGS sequence"/>
</dbReference>
<feature type="region of interest" description="Disordered" evidence="1">
    <location>
        <begin position="210"/>
        <end position="279"/>
    </location>
</feature>
<feature type="region of interest" description="Disordered" evidence="1">
    <location>
        <begin position="295"/>
        <end position="407"/>
    </location>
</feature>
<accession>A0AA40DZ52</accession>
<keyword evidence="2" id="KW-1133">Transmembrane helix</keyword>
<evidence type="ECO:0000256" key="1">
    <source>
        <dbReference type="SAM" id="MobiDB-lite"/>
    </source>
</evidence>
<dbReference type="PROSITE" id="PS51257">
    <property type="entry name" value="PROKAR_LIPOPROTEIN"/>
    <property type="match status" value="1"/>
</dbReference>
<comment type="caution">
    <text evidence="3">The sequence shown here is derived from an EMBL/GenBank/DDBJ whole genome shotgun (WGS) entry which is preliminary data.</text>
</comment>
<keyword evidence="2" id="KW-0472">Membrane</keyword>
<sequence>MSDPDDKNSWHSCPGGGSFYVCGGAATGFVGCCTTDPCVAASGGKCLQTQSNLRPAKPSIDRALRDSSLSPRAVTITATIAPAAAAGAAGSTTTTLSSTTDSNSNGNSSDGGNNIIGLSRSAAAGVVGGAAALLVVFIAAVMFRCGWRARRRQQYREQGTAVNPLLVFGKDPVLPSMEEGSARFSTYPESPYLSSVSTFGGSHGSASSPLLPLHSYERPPGTPPPAAAAAATALTPPRSSGSGGRSNNAGYYPYQPPPYRHTSSSRTPSPPSPYHLAATLDGVPDFDVFVSSAAAAPPPPAVQEPPMHHQAAAAPAAKGSSLRLSPARHSRHGNPWAISLGMWDKNKDKDKDKIRDKNRDKDKDKDRNRDRNRDRSRTRNGARNKNTNPWLKSRNGDGGGGSKPPQAKALVSVSVSAVMRVGPPAAIGGCRGAAAVGSTVN</sequence>
<feature type="compositionally biased region" description="Low complexity" evidence="1">
    <location>
        <begin position="227"/>
        <end position="250"/>
    </location>
</feature>
<gene>
    <name evidence="3" type="ORF">B0T26DRAFT_751028</name>
</gene>
<dbReference type="GeneID" id="85328587"/>